<sequence>MRELRSRTGDGFSATDGPAKKPKAIDNRGQPNKLQHGHNIEIAVGLRRDLGETIRGHVYSSADDLLSELHSQAGIDVPANLRVEERRH</sequence>
<proteinExistence type="predicted"/>
<dbReference type="Proteomes" id="UP001156905">
    <property type="component" value="Unassembled WGS sequence"/>
</dbReference>
<reference evidence="3" key="1">
    <citation type="journal article" date="2019" name="Int. J. Syst. Evol. Microbiol.">
        <title>The Global Catalogue of Microorganisms (GCM) 10K type strain sequencing project: providing services to taxonomists for standard genome sequencing and annotation.</title>
        <authorList>
            <consortium name="The Broad Institute Genomics Platform"/>
            <consortium name="The Broad Institute Genome Sequencing Center for Infectious Disease"/>
            <person name="Wu L."/>
            <person name="Ma J."/>
        </authorList>
    </citation>
    <scope>NUCLEOTIDE SEQUENCE [LARGE SCALE GENOMIC DNA]</scope>
    <source>
        <strain evidence="3">NBRC 102520</strain>
    </source>
</reference>
<evidence type="ECO:0000313" key="3">
    <source>
        <dbReference type="Proteomes" id="UP001156905"/>
    </source>
</evidence>
<feature type="region of interest" description="Disordered" evidence="1">
    <location>
        <begin position="1"/>
        <end position="38"/>
    </location>
</feature>
<evidence type="ECO:0000256" key="1">
    <source>
        <dbReference type="SAM" id="MobiDB-lite"/>
    </source>
</evidence>
<gene>
    <name evidence="2" type="ORF">GCM10007857_43030</name>
</gene>
<name>A0ABQ6AZG6_9BRAD</name>
<organism evidence="2 3">
    <name type="scientific">Bradyrhizobium iriomotense</name>
    <dbReference type="NCBI Taxonomy" id="441950"/>
    <lineage>
        <taxon>Bacteria</taxon>
        <taxon>Pseudomonadati</taxon>
        <taxon>Pseudomonadota</taxon>
        <taxon>Alphaproteobacteria</taxon>
        <taxon>Hyphomicrobiales</taxon>
        <taxon>Nitrobacteraceae</taxon>
        <taxon>Bradyrhizobium</taxon>
    </lineage>
</organism>
<comment type="caution">
    <text evidence="2">The sequence shown here is derived from an EMBL/GenBank/DDBJ whole genome shotgun (WGS) entry which is preliminary data.</text>
</comment>
<accession>A0ABQ6AZG6</accession>
<evidence type="ECO:0000313" key="2">
    <source>
        <dbReference type="EMBL" id="GLR87592.1"/>
    </source>
</evidence>
<keyword evidence="3" id="KW-1185">Reference proteome</keyword>
<protein>
    <submittedName>
        <fullName evidence="2">Uncharacterized protein</fullName>
    </submittedName>
</protein>
<dbReference type="EMBL" id="BSOW01000015">
    <property type="protein sequence ID" value="GLR87592.1"/>
    <property type="molecule type" value="Genomic_DNA"/>
</dbReference>